<dbReference type="Proteomes" id="UP000179807">
    <property type="component" value="Unassembled WGS sequence"/>
</dbReference>
<evidence type="ECO:0000256" key="1">
    <source>
        <dbReference type="SAM" id="MobiDB-lite"/>
    </source>
</evidence>
<organism evidence="2 3">
    <name type="scientific">Tritrichomonas foetus</name>
    <dbReference type="NCBI Taxonomy" id="1144522"/>
    <lineage>
        <taxon>Eukaryota</taxon>
        <taxon>Metamonada</taxon>
        <taxon>Parabasalia</taxon>
        <taxon>Tritrichomonadida</taxon>
        <taxon>Tritrichomonadidae</taxon>
        <taxon>Tritrichomonas</taxon>
    </lineage>
</organism>
<evidence type="ECO:0000313" key="3">
    <source>
        <dbReference type="Proteomes" id="UP000179807"/>
    </source>
</evidence>
<dbReference type="VEuPathDB" id="TrichDB:TRFO_29375"/>
<dbReference type="GeneID" id="94841454"/>
<dbReference type="EMBL" id="MLAK01000833">
    <property type="protein sequence ID" value="OHT03283.1"/>
    <property type="molecule type" value="Genomic_DNA"/>
</dbReference>
<accession>A0A1J4JWB3</accession>
<evidence type="ECO:0000313" key="2">
    <source>
        <dbReference type="EMBL" id="OHT03283.1"/>
    </source>
</evidence>
<keyword evidence="3" id="KW-1185">Reference proteome</keyword>
<sequence>MLEQRKEAAAQILSEPLDEYKAEERLVLQLEEEVERLRRKLPNAVSPDAEKTIENMMQELEELENQNEADNESVRQRQSNIEREMSIVNKGLQEIEKMESEEEILQEQLRKDQEKLARTPKINVAELEDLERLRKELEERKKNVSQKNKEFVETTKDAENSLNELRETVSKLQIEYQELNQQKLQIEKTKSELQMIKDGQSKNFNGVTDFDNEIAELNRKLENQQAELAKMNAKKANLDRRFNDAEKTKKKLLDKEAALKLRRDKIDETKGIYESLRDELETKKKAIIELEIHVKEMEKKTREMMDKVNEKQDEIGQKSIMVTEAPSSSQFSELQKILSESDAGGMVSSHESS</sequence>
<feature type="region of interest" description="Disordered" evidence="1">
    <location>
        <begin position="307"/>
        <end position="353"/>
    </location>
</feature>
<gene>
    <name evidence="2" type="ORF">TRFO_29375</name>
</gene>
<feature type="compositionally biased region" description="Basic and acidic residues" evidence="1">
    <location>
        <begin position="72"/>
        <end position="82"/>
    </location>
</feature>
<dbReference type="RefSeq" id="XP_068356419.1">
    <property type="nucleotide sequence ID" value="XM_068506750.1"/>
</dbReference>
<feature type="compositionally biased region" description="Basic and acidic residues" evidence="1">
    <location>
        <begin position="307"/>
        <end position="316"/>
    </location>
</feature>
<protein>
    <submittedName>
        <fullName evidence="2">Uncharacterized protein</fullName>
    </submittedName>
</protein>
<comment type="caution">
    <text evidence="2">The sequence shown here is derived from an EMBL/GenBank/DDBJ whole genome shotgun (WGS) entry which is preliminary data.</text>
</comment>
<proteinExistence type="predicted"/>
<dbReference type="AlphaFoldDB" id="A0A1J4JWB3"/>
<name>A0A1J4JWB3_9EUKA</name>
<feature type="region of interest" description="Disordered" evidence="1">
    <location>
        <begin position="63"/>
        <end position="82"/>
    </location>
</feature>
<reference evidence="2" key="1">
    <citation type="submission" date="2016-10" db="EMBL/GenBank/DDBJ databases">
        <authorList>
            <person name="Benchimol M."/>
            <person name="Almeida L.G."/>
            <person name="Vasconcelos A.T."/>
            <person name="Perreira-Neves A."/>
            <person name="Rosa I.A."/>
            <person name="Tasca T."/>
            <person name="Bogo M.R."/>
            <person name="de Souza W."/>
        </authorList>
    </citation>
    <scope>NUCLEOTIDE SEQUENCE [LARGE SCALE GENOMIC DNA]</scope>
    <source>
        <strain evidence="2">K</strain>
    </source>
</reference>